<dbReference type="OrthoDB" id="5396182at2"/>
<gene>
    <name evidence="2" type="ordered locus">Sala_0507</name>
</gene>
<evidence type="ECO:0000313" key="2">
    <source>
        <dbReference type="EMBL" id="ABF52228.1"/>
    </source>
</evidence>
<dbReference type="InterPro" id="IPR021279">
    <property type="entry name" value="DUF2721"/>
</dbReference>
<feature type="transmembrane region" description="Helical" evidence="1">
    <location>
        <begin position="12"/>
        <end position="37"/>
    </location>
</feature>
<dbReference type="KEGG" id="sal:Sala_0507"/>
<proteinExistence type="predicted"/>
<accession>Q1GVU4</accession>
<dbReference type="Proteomes" id="UP000006578">
    <property type="component" value="Chromosome"/>
</dbReference>
<reference evidence="2 3" key="1">
    <citation type="journal article" date="2009" name="Proc. Natl. Acad. Sci. U.S.A.">
        <title>The genomic basis of trophic strategy in marine bacteria.</title>
        <authorList>
            <person name="Lauro F.M."/>
            <person name="McDougald D."/>
            <person name="Thomas T."/>
            <person name="Williams T.J."/>
            <person name="Egan S."/>
            <person name="Rice S."/>
            <person name="DeMaere M.Z."/>
            <person name="Ting L."/>
            <person name="Ertan H."/>
            <person name="Johnson J."/>
            <person name="Ferriera S."/>
            <person name="Lapidus A."/>
            <person name="Anderson I."/>
            <person name="Kyrpides N."/>
            <person name="Munk A.C."/>
            <person name="Detter C."/>
            <person name="Han C.S."/>
            <person name="Brown M.V."/>
            <person name="Robb F.T."/>
            <person name="Kjelleberg S."/>
            <person name="Cavicchioli R."/>
        </authorList>
    </citation>
    <scope>NUCLEOTIDE SEQUENCE [LARGE SCALE GENOMIC DNA]</scope>
    <source>
        <strain evidence="3">DSM 13593 / LMG 18877 / RB2256</strain>
    </source>
</reference>
<keyword evidence="3" id="KW-1185">Reference proteome</keyword>
<evidence type="ECO:0000256" key="1">
    <source>
        <dbReference type="SAM" id="Phobius"/>
    </source>
</evidence>
<dbReference type="HOGENOM" id="CLU_118464_2_0_5"/>
<organism evidence="2 3">
    <name type="scientific">Sphingopyxis alaskensis (strain DSM 13593 / LMG 18877 / RB2256)</name>
    <name type="common">Sphingomonas alaskensis</name>
    <dbReference type="NCBI Taxonomy" id="317655"/>
    <lineage>
        <taxon>Bacteria</taxon>
        <taxon>Pseudomonadati</taxon>
        <taxon>Pseudomonadota</taxon>
        <taxon>Alphaproteobacteria</taxon>
        <taxon>Sphingomonadales</taxon>
        <taxon>Sphingomonadaceae</taxon>
        <taxon>Sphingopyxis</taxon>
    </lineage>
</organism>
<dbReference type="RefSeq" id="WP_011540819.1">
    <property type="nucleotide sequence ID" value="NC_008048.1"/>
</dbReference>
<feature type="transmembrane region" description="Helical" evidence="1">
    <location>
        <begin position="107"/>
        <end position="130"/>
    </location>
</feature>
<protein>
    <recommendedName>
        <fullName evidence="4">DUF2721 domain-containing protein</fullName>
    </recommendedName>
</protein>
<keyword evidence="1" id="KW-0812">Transmembrane</keyword>
<feature type="transmembrane region" description="Helical" evidence="1">
    <location>
        <begin position="79"/>
        <end position="101"/>
    </location>
</feature>
<dbReference type="eggNOG" id="ENOG5032YAP">
    <property type="taxonomic scope" value="Bacteria"/>
</dbReference>
<dbReference type="STRING" id="317655.Sala_0507"/>
<dbReference type="AlphaFoldDB" id="Q1GVU4"/>
<evidence type="ECO:0008006" key="4">
    <source>
        <dbReference type="Google" id="ProtNLM"/>
    </source>
</evidence>
<dbReference type="EMBL" id="CP000356">
    <property type="protein sequence ID" value="ABF52228.1"/>
    <property type="molecule type" value="Genomic_DNA"/>
</dbReference>
<evidence type="ECO:0000313" key="3">
    <source>
        <dbReference type="Proteomes" id="UP000006578"/>
    </source>
</evidence>
<name>Q1GVU4_SPHAL</name>
<keyword evidence="1" id="KW-1133">Transmembrane helix</keyword>
<sequence length="160" mass="17529">MSLDASAIAQTIQLSVTPVFLLVATGSLLNVIAGRLARVVDRSRVLMERWPETEGAEHDRIVAELRVADRRMAVINNSILAAVAGGIVVCLLVALLFTQAFTGANLAVAASWAFAAAMLLLLVSLILFLIEVRLAIRTIRVPMDLLEIEEIGWNKRRDRR</sequence>
<keyword evidence="1" id="KW-0472">Membrane</keyword>
<dbReference type="Pfam" id="PF11026">
    <property type="entry name" value="DUF2721"/>
    <property type="match status" value="1"/>
</dbReference>